<organism evidence="1 2">
    <name type="scientific">Duganella phyllosphaerae</name>
    <dbReference type="NCBI Taxonomy" id="762836"/>
    <lineage>
        <taxon>Bacteria</taxon>
        <taxon>Pseudomonadati</taxon>
        <taxon>Pseudomonadota</taxon>
        <taxon>Betaproteobacteria</taxon>
        <taxon>Burkholderiales</taxon>
        <taxon>Oxalobacteraceae</taxon>
        <taxon>Telluria group</taxon>
        <taxon>Duganella</taxon>
    </lineage>
</organism>
<proteinExistence type="predicted"/>
<accession>A0A1E7WFI0</accession>
<evidence type="ECO:0000313" key="1">
    <source>
        <dbReference type="EMBL" id="OEZ97136.1"/>
    </source>
</evidence>
<name>A0A1E7WFI0_9BURK</name>
<gene>
    <name evidence="1" type="ORF">DUPY_37170</name>
</gene>
<dbReference type="EMBL" id="LROM01000102">
    <property type="protein sequence ID" value="OEZ97136.1"/>
    <property type="molecule type" value="Genomic_DNA"/>
</dbReference>
<keyword evidence="2" id="KW-1185">Reference proteome</keyword>
<sequence>MENSQSLDFSIDVFSPETIPMSRLAEYLHELAALYGSQACVHFKEVRKGSAVLHAHVECDAIASVESRLRLANTIAAPDDVRRAYHNINDMLKSDHAVGQINLPTSALILVFPGRDTPVQKTYRVKEAGVLDGVVIRIGGKDQTIPVWLKDADGTVHKCEANSEMARELVQHYLSLPVRVTGNGDWLRGENGLWTLEKFKITGWELLDETPISDILNAARLTKGNSWNDLDDPVHVHLDMRGVE</sequence>
<comment type="caution">
    <text evidence="1">The sequence shown here is derived from an EMBL/GenBank/DDBJ whole genome shotgun (WGS) entry which is preliminary data.</text>
</comment>
<reference evidence="2" key="1">
    <citation type="journal article" date="2016" name="Front. Microbiol.">
        <title>Molecular Keys to the Janthinobacterium and Duganella spp. Interaction with the Plant Pathogen Fusarium graminearum.</title>
        <authorList>
            <person name="Haack F.S."/>
            <person name="Poehlein A."/>
            <person name="Kroger C."/>
            <person name="Voigt C.A."/>
            <person name="Piepenbring M."/>
            <person name="Bode H.B."/>
            <person name="Daniel R."/>
            <person name="Schafer W."/>
            <person name="Streit W.R."/>
        </authorList>
    </citation>
    <scope>NUCLEOTIDE SEQUENCE [LARGE SCALE GENOMIC DNA]</scope>
    <source>
        <strain evidence="2">T54</strain>
    </source>
</reference>
<protein>
    <submittedName>
        <fullName evidence="1">Uncharacterized protein</fullName>
    </submittedName>
</protein>
<dbReference type="RefSeq" id="WP_070249931.1">
    <property type="nucleotide sequence ID" value="NZ_LROM01000102.1"/>
</dbReference>
<dbReference type="AlphaFoldDB" id="A0A1E7WFI0"/>
<dbReference type="OrthoDB" id="7027554at2"/>
<evidence type="ECO:0000313" key="2">
    <source>
        <dbReference type="Proteomes" id="UP000175989"/>
    </source>
</evidence>
<dbReference type="Proteomes" id="UP000175989">
    <property type="component" value="Unassembled WGS sequence"/>
</dbReference>